<dbReference type="SUPFAM" id="SSF81606">
    <property type="entry name" value="PP2C-like"/>
    <property type="match status" value="1"/>
</dbReference>
<organism evidence="3 4">
    <name type="scientific">Macrosiphum euphorbiae</name>
    <name type="common">potato aphid</name>
    <dbReference type="NCBI Taxonomy" id="13131"/>
    <lineage>
        <taxon>Eukaryota</taxon>
        <taxon>Metazoa</taxon>
        <taxon>Ecdysozoa</taxon>
        <taxon>Arthropoda</taxon>
        <taxon>Hexapoda</taxon>
        <taxon>Insecta</taxon>
        <taxon>Pterygota</taxon>
        <taxon>Neoptera</taxon>
        <taxon>Paraneoptera</taxon>
        <taxon>Hemiptera</taxon>
        <taxon>Sternorrhyncha</taxon>
        <taxon>Aphidomorpha</taxon>
        <taxon>Aphidoidea</taxon>
        <taxon>Aphididae</taxon>
        <taxon>Macrosiphini</taxon>
        <taxon>Macrosiphum</taxon>
    </lineage>
</organism>
<protein>
    <recommendedName>
        <fullName evidence="2">PPM-type phosphatase domain-containing protein</fullName>
    </recommendedName>
</protein>
<dbReference type="InterPro" id="IPR036457">
    <property type="entry name" value="PPM-type-like_dom_sf"/>
</dbReference>
<dbReference type="SMART" id="SM00332">
    <property type="entry name" value="PP2Cc"/>
    <property type="match status" value="1"/>
</dbReference>
<feature type="compositionally biased region" description="Basic and acidic residues" evidence="1">
    <location>
        <begin position="469"/>
        <end position="478"/>
    </location>
</feature>
<feature type="region of interest" description="Disordered" evidence="1">
    <location>
        <begin position="753"/>
        <end position="780"/>
    </location>
</feature>
<dbReference type="Pfam" id="PF07145">
    <property type="entry name" value="PAM2"/>
    <property type="match status" value="1"/>
</dbReference>
<feature type="region of interest" description="Disordered" evidence="1">
    <location>
        <begin position="414"/>
        <end position="437"/>
    </location>
</feature>
<dbReference type="InterPro" id="IPR001932">
    <property type="entry name" value="PPM-type_phosphatase-like_dom"/>
</dbReference>
<dbReference type="SMART" id="SM00331">
    <property type="entry name" value="PP2C_SIG"/>
    <property type="match status" value="1"/>
</dbReference>
<accession>A0AAV0XBG3</accession>
<feature type="domain" description="PPM-type phosphatase" evidence="2">
    <location>
        <begin position="122"/>
        <end position="383"/>
    </location>
</feature>
<sequence length="1655" mass="186287">MDERWQAFFVKFPETVTFEQLPVKLPRFDLDLCDLAGAAADWCHQYLKDRKCPSDLVVFLTQKIINNLRVQWAAEPKLFGYRPEKEDYQALWLMQKVIGELNNVCLNHATVIPYHQPILTPVWWSSFVLKNIRRQMEDYITVVPYFHTLFDVKDFGEASFYAVYDGHNGLDAAVYSSMYLHQFLVQSIHYPTNPEYALYEAFFTTDKGFTQKTEKYNLVSGTTAVCALYRQQEKKLYVAWVGDSMATLWKNGTPLCLVNKHVPERYDETQRIENEGGIISQCQGIWRVDGQLSVSRAIGDVKYKPHITCQPEIRSLVLDGNEEFLVLSSDGFWEYTTPEEISETIYDELLETDGDISEVCNKLVFKSKAQGSKDNISVITVFLQDPKQLVAKRRAVIMETAMEPRNATETLASYGQDTGDFGPETDVDTPDEPIGLTKPKVEGEALVIDESGEESEEDGGVWNYYKKPTEEVEKKSNQEDVNSTSNNSDAEDMDYKLNPDAPEFVPVSSPPPPSTMNHAQRLLNTDNDDFISSSPQKFKDLDNVVVPDENDFTNEIKVHAADLSKLNNPYELNDDSTMLNGIKPLNGEEVTNHGATDDSFIFLNEPISNGNLDADYQNPFVSDDKVDLNKVQDLSEYQNDDAQTHNTDPFESVMESSKNNEFNLTSGDNESQNESDVELNNEFKNDFSMVKHEENMNSPNTDDTINTTNATVGSTLQFDEESFKHSDDFKNDFLDSSQIDKFVQYEDRKLNDSESTTDAILGSEPHTPMRMDNQSTFESENDDDQFSEAFKQQTQFNQFDENNDKENHDPFCFEQTEDPAGIIPNVTHEVNNEVDEIHHNIDNIVPNESLNENQVSKLLKHEPVEEPLCIKEEAKPFHSVYEQQYLPESDFSASIHEALLNATENESSNHEVDDNKIDNFEPHTIVDSHEEIKHEYLEHQQVNENPEPKVVPIQIVDSHIDDVQCHAEDLEQDFQHGNKYNFEYENNSVNSVQNEDIEPKHNHVNDEHNLVEDVKHENHAVDFIQNHVEEFEIIKNTEYVENDNVAKIIQENIEIPKEDQFDVSVIQDSDNFEQTYNNVADTIGYNTDDSKQEDQLIVEAVKKCVEDVDKTGPIPIEDFEQKYFNNVSEEPLNQVDDFKQSLNNEEVENSNVEAFEQEQEPRNVDLFENNYAQDIKQHQSVSEVENNHVENVRQEQGIVDEFLKKHNEDLQQENHVNESIQNHTTDSDEEMHSSMIIHSDVENNMPQPYCSASDTLINESNMMCTSMTFEENFQNRNMSDSLYVMETSADYFDEEVQQTTQLDKPIDKPEVEEQSNIDDKLVEQVQNKNDIITESNSEMVSEPKIEVNPETTELIPTSQDCVEKVDNHDESNKVAEIAVAAAVGTAAIAAVTGVSLASKKSAPKKIEATVSKAKTTTTTKSASTKPLASKPLASTLKKTTSSTTTSKPLSRPTTATSTSKPTTNVRPTTAPKATALKVTTVTKAAPKPPAPKTTIPASRPTSAKTTPTTPRTTLTKTTPLSSPKTPTTPKTTTTATKLTGTTPKTNVTPRTSLVNKQPLTNGSPKPLSRPMSAPIKKPLTSVTTNGTTKLTNGDVSKTSTTSKPPVTLSSRMSLAPPKLPPKVKVAPKTVAPPAMPGPIRRPKAPITKKTETATS</sequence>
<keyword evidence="4" id="KW-1185">Reference proteome</keyword>
<feature type="compositionally biased region" description="Low complexity" evidence="1">
    <location>
        <begin position="1408"/>
        <end position="1485"/>
    </location>
</feature>
<feature type="compositionally biased region" description="Low complexity" evidence="1">
    <location>
        <begin position="1492"/>
        <end position="1552"/>
    </location>
</feature>
<feature type="compositionally biased region" description="Polar residues" evidence="1">
    <location>
        <begin position="1580"/>
        <end position="1594"/>
    </location>
</feature>
<evidence type="ECO:0000259" key="2">
    <source>
        <dbReference type="PROSITE" id="PS51746"/>
    </source>
</evidence>
<dbReference type="PANTHER" id="PTHR13832">
    <property type="entry name" value="PROTEIN PHOSPHATASE 2C"/>
    <property type="match status" value="1"/>
</dbReference>
<feature type="region of interest" description="Disordered" evidence="1">
    <location>
        <begin position="469"/>
        <end position="493"/>
    </location>
</feature>
<evidence type="ECO:0000313" key="4">
    <source>
        <dbReference type="Proteomes" id="UP001160148"/>
    </source>
</evidence>
<reference evidence="3 4" key="1">
    <citation type="submission" date="2023-01" db="EMBL/GenBank/DDBJ databases">
        <authorList>
            <person name="Whitehead M."/>
        </authorList>
    </citation>
    <scope>NUCLEOTIDE SEQUENCE [LARGE SCALE GENOMIC DNA]</scope>
</reference>
<dbReference type="InterPro" id="IPR015655">
    <property type="entry name" value="PP2C"/>
</dbReference>
<comment type="caution">
    <text evidence="3">The sequence shown here is derived from an EMBL/GenBank/DDBJ whole genome shotgun (WGS) entry which is preliminary data.</text>
</comment>
<dbReference type="PROSITE" id="PS51746">
    <property type="entry name" value="PPM_2"/>
    <property type="match status" value="1"/>
</dbReference>
<dbReference type="CDD" id="cd00143">
    <property type="entry name" value="PP2Cc"/>
    <property type="match status" value="1"/>
</dbReference>
<feature type="compositionally biased region" description="Polar residues" evidence="1">
    <location>
        <begin position="479"/>
        <end position="488"/>
    </location>
</feature>
<feature type="region of interest" description="Disordered" evidence="1">
    <location>
        <begin position="1397"/>
        <end position="1655"/>
    </location>
</feature>
<dbReference type="Gene3D" id="3.60.40.10">
    <property type="entry name" value="PPM-type phosphatase domain"/>
    <property type="match status" value="1"/>
</dbReference>
<gene>
    <name evidence="3" type="ORF">MEUPH1_LOCUS20314</name>
</gene>
<evidence type="ECO:0000256" key="1">
    <source>
        <dbReference type="SAM" id="MobiDB-lite"/>
    </source>
</evidence>
<evidence type="ECO:0000313" key="3">
    <source>
        <dbReference type="EMBL" id="CAI6365620.1"/>
    </source>
</evidence>
<dbReference type="Proteomes" id="UP001160148">
    <property type="component" value="Unassembled WGS sequence"/>
</dbReference>
<feature type="compositionally biased region" description="Polar residues" evidence="1">
    <location>
        <begin position="1553"/>
        <end position="1563"/>
    </location>
</feature>
<dbReference type="PANTHER" id="PTHR13832:SF818">
    <property type="entry name" value="SD03870P"/>
    <property type="match status" value="1"/>
</dbReference>
<name>A0AAV0XBG3_9HEMI</name>
<dbReference type="Pfam" id="PF00481">
    <property type="entry name" value="PP2C"/>
    <property type="match status" value="1"/>
</dbReference>
<feature type="compositionally biased region" description="Low complexity" evidence="1">
    <location>
        <begin position="1595"/>
        <end position="1610"/>
    </location>
</feature>
<feature type="region of interest" description="Disordered" evidence="1">
    <location>
        <begin position="636"/>
        <end position="677"/>
    </location>
</feature>
<dbReference type="InterPro" id="IPR009818">
    <property type="entry name" value="PAM2_motif"/>
</dbReference>
<proteinExistence type="predicted"/>
<feature type="compositionally biased region" description="Polar residues" evidence="1">
    <location>
        <begin position="636"/>
        <end position="670"/>
    </location>
</feature>
<feature type="compositionally biased region" description="Low complexity" evidence="1">
    <location>
        <begin position="1622"/>
        <end position="1632"/>
    </location>
</feature>
<dbReference type="EMBL" id="CARXXK010000004">
    <property type="protein sequence ID" value="CAI6365620.1"/>
    <property type="molecule type" value="Genomic_DNA"/>
</dbReference>
<dbReference type="GO" id="GO:0004722">
    <property type="term" value="F:protein serine/threonine phosphatase activity"/>
    <property type="evidence" value="ECO:0007669"/>
    <property type="project" value="InterPro"/>
</dbReference>